<dbReference type="InterPro" id="IPR027417">
    <property type="entry name" value="P-loop_NTPase"/>
</dbReference>
<reference evidence="2" key="1">
    <citation type="journal article" date="2023" name="Arch. Microbiol.">
        <title>Desulfoferula mesophilus gen. nov. sp. nov., a mesophilic sulfate-reducing bacterium isolated from a brackish lake sediment.</title>
        <authorList>
            <person name="Watanabe T."/>
            <person name="Yabe T."/>
            <person name="Tsuji J.M."/>
            <person name="Fukui M."/>
        </authorList>
    </citation>
    <scope>NUCLEOTIDE SEQUENCE [LARGE SCALE GENOMIC DNA]</scope>
    <source>
        <strain evidence="2">12FAK</strain>
    </source>
</reference>
<dbReference type="Proteomes" id="UP001366166">
    <property type="component" value="Chromosome"/>
</dbReference>
<dbReference type="AlphaFoldDB" id="A0AAU9EW22"/>
<protein>
    <submittedName>
        <fullName evidence="1">Phospholipid-binding protein</fullName>
    </submittedName>
</protein>
<keyword evidence="2" id="KW-1185">Reference proteome</keyword>
<evidence type="ECO:0000313" key="2">
    <source>
        <dbReference type="Proteomes" id="UP001366166"/>
    </source>
</evidence>
<accession>A0AAU9EW22</accession>
<sequence length="271" mass="30579">MAIITISRGSYSKGREVAEEVAQRMGYEVVSRDVLLEASERFHTPEVKLVRAIHDAPSILERFSQGRYCYMAYIKAALTERAVSDNLVYHGLAGHLLLKGVPHVVKVRIIADLEARVAAEMKRENLSQSQARSLLLKDDAERRKWTQSLYGVDPWDASLYDLVIHIDRLTVDDAVDFIVQAAGRECFKTTPEAQQKMEDIALACKVKAALAEEDCLDLAVTSEFGNVLVYLKQDDRRAHRKEEKLKVLAQKVTEINHLEVRTGQPFPDEAC</sequence>
<proteinExistence type="predicted"/>
<gene>
    <name evidence="1" type="ORF">FAK_09990</name>
</gene>
<dbReference type="Gene3D" id="3.40.50.300">
    <property type="entry name" value="P-loop containing nucleotide triphosphate hydrolases"/>
    <property type="match status" value="1"/>
</dbReference>
<dbReference type="KEGG" id="dmp:FAK_09990"/>
<evidence type="ECO:0000313" key="1">
    <source>
        <dbReference type="EMBL" id="BEQ13933.1"/>
    </source>
</evidence>
<organism evidence="1 2">
    <name type="scientific">Desulfoferula mesophila</name>
    <dbReference type="NCBI Taxonomy" id="3058419"/>
    <lineage>
        <taxon>Bacteria</taxon>
        <taxon>Pseudomonadati</taxon>
        <taxon>Thermodesulfobacteriota</taxon>
        <taxon>Desulfarculia</taxon>
        <taxon>Desulfarculales</taxon>
        <taxon>Desulfarculaceae</taxon>
        <taxon>Desulfoferula</taxon>
    </lineage>
</organism>
<name>A0AAU9EW22_9BACT</name>
<dbReference type="Pfam" id="PF13189">
    <property type="entry name" value="Cytidylate_kin2"/>
    <property type="match status" value="1"/>
</dbReference>
<dbReference type="RefSeq" id="WP_338605663.1">
    <property type="nucleotide sequence ID" value="NZ_AP028679.1"/>
</dbReference>
<dbReference type="EMBL" id="AP028679">
    <property type="protein sequence ID" value="BEQ13933.1"/>
    <property type="molecule type" value="Genomic_DNA"/>
</dbReference>